<reference evidence="2" key="1">
    <citation type="submission" date="2021-06" db="EMBL/GenBank/DDBJ databases">
        <authorList>
            <person name="Hodson N. C."/>
            <person name="Mongue J. A."/>
            <person name="Jaron S. K."/>
        </authorList>
    </citation>
    <scope>NUCLEOTIDE SEQUENCE</scope>
</reference>
<comment type="caution">
    <text evidence="2">The sequence shown here is derived from an EMBL/GenBank/DDBJ whole genome shotgun (WGS) entry which is preliminary data.</text>
</comment>
<dbReference type="AlphaFoldDB" id="A0A8J2JKD3"/>
<feature type="non-terminal residue" evidence="2">
    <location>
        <position position="1"/>
    </location>
</feature>
<gene>
    <name evidence="2" type="ORF">AFUS01_LOCUS11028</name>
</gene>
<accession>A0A8J2JKD3</accession>
<evidence type="ECO:0000313" key="2">
    <source>
        <dbReference type="EMBL" id="CAG7721840.1"/>
    </source>
</evidence>
<protein>
    <submittedName>
        <fullName evidence="2">Uncharacterized protein</fullName>
    </submittedName>
</protein>
<feature type="region of interest" description="Disordered" evidence="1">
    <location>
        <begin position="1"/>
        <end position="24"/>
    </location>
</feature>
<name>A0A8J2JKD3_9HEXA</name>
<evidence type="ECO:0000256" key="1">
    <source>
        <dbReference type="SAM" id="MobiDB-lite"/>
    </source>
</evidence>
<sequence length="24" mass="2690">MNEIKADAEADLSVRQENSLKKSL</sequence>
<proteinExistence type="predicted"/>
<dbReference type="EMBL" id="CAJVCH010083428">
    <property type="protein sequence ID" value="CAG7721840.1"/>
    <property type="molecule type" value="Genomic_DNA"/>
</dbReference>
<organism evidence="2 3">
    <name type="scientific">Allacma fusca</name>
    <dbReference type="NCBI Taxonomy" id="39272"/>
    <lineage>
        <taxon>Eukaryota</taxon>
        <taxon>Metazoa</taxon>
        <taxon>Ecdysozoa</taxon>
        <taxon>Arthropoda</taxon>
        <taxon>Hexapoda</taxon>
        <taxon>Collembola</taxon>
        <taxon>Symphypleona</taxon>
        <taxon>Sminthuridae</taxon>
        <taxon>Allacma</taxon>
    </lineage>
</organism>
<keyword evidence="3" id="KW-1185">Reference proteome</keyword>
<evidence type="ECO:0000313" key="3">
    <source>
        <dbReference type="Proteomes" id="UP000708208"/>
    </source>
</evidence>
<dbReference type="Proteomes" id="UP000708208">
    <property type="component" value="Unassembled WGS sequence"/>
</dbReference>